<dbReference type="Proteomes" id="UP000053349">
    <property type="component" value="Unassembled WGS sequence"/>
</dbReference>
<comment type="caution">
    <text evidence="1">The sequence shown here is derived from an EMBL/GenBank/DDBJ whole genome shotgun (WGS) entry which is preliminary data.</text>
</comment>
<gene>
    <name evidence="1" type="ORF">ABR64_05480</name>
</gene>
<organism evidence="1 2">
    <name type="scientific">Actinobacteria bacterium BACL2 MAG-121001-bin67</name>
    <dbReference type="NCBI Taxonomy" id="1655572"/>
    <lineage>
        <taxon>Bacteria</taxon>
        <taxon>Bacillati</taxon>
        <taxon>Actinomycetota</taxon>
        <taxon>Actinomycetes</taxon>
        <taxon>Actinomycetes incertae sedis</taxon>
        <taxon>ac1 cluster</taxon>
    </lineage>
</organism>
<dbReference type="EMBL" id="LIAW01000083">
    <property type="protein sequence ID" value="KRO32556.1"/>
    <property type="molecule type" value="Genomic_DNA"/>
</dbReference>
<name>A0A0R2P3N2_9ACTN</name>
<dbReference type="AlphaFoldDB" id="A0A0R2P3N2"/>
<reference evidence="1 2" key="1">
    <citation type="submission" date="2015-10" db="EMBL/GenBank/DDBJ databases">
        <title>Metagenome-Assembled Genomes uncover a global brackish microbiome.</title>
        <authorList>
            <person name="Hugerth L.W."/>
            <person name="Larsson J."/>
            <person name="Alneberg J."/>
            <person name="Lindh M.V."/>
            <person name="Legrand C."/>
            <person name="Pinhassi J."/>
            <person name="Andersson A.F."/>
        </authorList>
    </citation>
    <scope>NUCLEOTIDE SEQUENCE [LARGE SCALE GENOMIC DNA]</scope>
    <source>
        <strain evidence="1">BACL2 MAG-121001-bin67</strain>
    </source>
</reference>
<evidence type="ECO:0000313" key="2">
    <source>
        <dbReference type="Proteomes" id="UP000053349"/>
    </source>
</evidence>
<sequence length="71" mass="7844">MASIKVSKSLGVFPDRSLSISCESSGMDFFKIFAVSKFFVFIFKGDGANAKNLNGLSGDRSYRSRGSRFEF</sequence>
<accession>A0A0R2P3N2</accession>
<proteinExistence type="predicted"/>
<evidence type="ECO:0000313" key="1">
    <source>
        <dbReference type="EMBL" id="KRO32556.1"/>
    </source>
</evidence>
<protein>
    <submittedName>
        <fullName evidence="1">Uncharacterized protein</fullName>
    </submittedName>
</protein>